<reference evidence="1 2" key="1">
    <citation type="submission" date="2019-07" db="EMBL/GenBank/DDBJ databases">
        <title>Quadrisphaera sp. strain DD2A genome sequencing and assembly.</title>
        <authorList>
            <person name="Kim I."/>
        </authorList>
    </citation>
    <scope>NUCLEOTIDE SEQUENCE [LARGE SCALE GENOMIC DNA]</scope>
    <source>
        <strain evidence="1 2">DD2A</strain>
    </source>
</reference>
<name>A0A5C8Z1X5_9ACTN</name>
<protein>
    <recommendedName>
        <fullName evidence="3">Carbohydrate ABC transporter substrate-binding protein, CUT1 family</fullName>
    </recommendedName>
</protein>
<organism evidence="1 2">
    <name type="scientific">Quadrisphaera setariae</name>
    <dbReference type="NCBI Taxonomy" id="2593304"/>
    <lineage>
        <taxon>Bacteria</taxon>
        <taxon>Bacillati</taxon>
        <taxon>Actinomycetota</taxon>
        <taxon>Actinomycetes</taxon>
        <taxon>Kineosporiales</taxon>
        <taxon>Kineosporiaceae</taxon>
        <taxon>Quadrisphaera</taxon>
    </lineage>
</organism>
<dbReference type="InterPro" id="IPR006059">
    <property type="entry name" value="SBP"/>
</dbReference>
<dbReference type="Pfam" id="PF01547">
    <property type="entry name" value="SBP_bac_1"/>
    <property type="match status" value="1"/>
</dbReference>
<dbReference type="PROSITE" id="PS51318">
    <property type="entry name" value="TAT"/>
    <property type="match status" value="1"/>
</dbReference>
<dbReference type="InterPro" id="IPR050490">
    <property type="entry name" value="Bact_solute-bd_prot1"/>
</dbReference>
<comment type="caution">
    <text evidence="1">The sequence shown here is derived from an EMBL/GenBank/DDBJ whole genome shotgun (WGS) entry which is preliminary data.</text>
</comment>
<proteinExistence type="predicted"/>
<dbReference type="RefSeq" id="WP_147928594.1">
    <property type="nucleotide sequence ID" value="NZ_VKAC01000023.1"/>
</dbReference>
<accession>A0A5C8Z1X5</accession>
<evidence type="ECO:0008006" key="3">
    <source>
        <dbReference type="Google" id="ProtNLM"/>
    </source>
</evidence>
<sequence>MAARRYPAIPAGSAAPIGHSRRSFLGMSALGALGLGGVSLGLSGCGSSGSSADPNDFVFTFWGTGAEKDAVTKVLDAAAQGAGLNAKPQSIPTNYETKINTLLAANTPPDAGYLTESMSMRLGEQGKLVNVAGNAIFANYLPSAIHWYSADGAVAQTCQEAMTFFYDTEAAAQAGVAVPTSVDGAWDWNQLIQAADALTADSQGRKPSDSGFDANDVQRYGFAAPTGVPQLFALLQSNGVDMFNEDGTKTNLDSPEAIEVLQNINQLVNEHRVSPTPAQATTFGASASLLLASKRVAMVIEGTWGLLDFSQSDVKYDTGVLPKYQQYATTTLSGATSIFAASKHQDFALQLLTDLSDPTKVDLYSAGLWMPAVADYYTDEAKISQWTSGGAHPAGFRTAVIDSIGSGVAYPSYRIKDFTTVATTITNAMGPIVTTPGDVTDAVKTLAATVNGQLKGAYPDSAPA</sequence>
<evidence type="ECO:0000313" key="2">
    <source>
        <dbReference type="Proteomes" id="UP000321234"/>
    </source>
</evidence>
<evidence type="ECO:0000313" key="1">
    <source>
        <dbReference type="EMBL" id="TXR51304.1"/>
    </source>
</evidence>
<dbReference type="PANTHER" id="PTHR43649:SF12">
    <property type="entry name" value="DIACETYLCHITOBIOSE BINDING PROTEIN DASA"/>
    <property type="match status" value="1"/>
</dbReference>
<dbReference type="Gene3D" id="3.40.190.10">
    <property type="entry name" value="Periplasmic binding protein-like II"/>
    <property type="match status" value="1"/>
</dbReference>
<dbReference type="EMBL" id="VKAC01000023">
    <property type="protein sequence ID" value="TXR51304.1"/>
    <property type="molecule type" value="Genomic_DNA"/>
</dbReference>
<keyword evidence="2" id="KW-1185">Reference proteome</keyword>
<dbReference type="Proteomes" id="UP000321234">
    <property type="component" value="Unassembled WGS sequence"/>
</dbReference>
<gene>
    <name evidence="1" type="ORF">FMM08_22485</name>
</gene>
<dbReference type="AlphaFoldDB" id="A0A5C8Z1X5"/>
<dbReference type="InterPro" id="IPR006311">
    <property type="entry name" value="TAT_signal"/>
</dbReference>
<dbReference type="OrthoDB" id="1650177at2"/>
<dbReference type="SUPFAM" id="SSF53850">
    <property type="entry name" value="Periplasmic binding protein-like II"/>
    <property type="match status" value="1"/>
</dbReference>
<dbReference type="PANTHER" id="PTHR43649">
    <property type="entry name" value="ARABINOSE-BINDING PROTEIN-RELATED"/>
    <property type="match status" value="1"/>
</dbReference>